<dbReference type="EC" id="3.6.1.-" evidence="2"/>
<gene>
    <name evidence="2" type="ORF">FPLFYP42_02093</name>
</gene>
<protein>
    <submittedName>
        <fullName evidence="2">ATP/GTP phosphatase</fullName>
        <ecNumber evidence="2">3.6.1.-</ecNumber>
    </submittedName>
</protein>
<evidence type="ECO:0000313" key="2">
    <source>
        <dbReference type="EMBL" id="VYU37858.1"/>
    </source>
</evidence>
<name>A0A6N3EDN2_FLAPL</name>
<dbReference type="InterPro" id="IPR027417">
    <property type="entry name" value="P-loop_NTPase"/>
</dbReference>
<proteinExistence type="predicted"/>
<keyword evidence="2" id="KW-0378">Hydrolase</keyword>
<dbReference type="PANTHER" id="PTHR43581:SF4">
    <property type="entry name" value="ATP_GTP PHOSPHATASE"/>
    <property type="match status" value="1"/>
</dbReference>
<dbReference type="RefSeq" id="WP_195324921.1">
    <property type="nucleotide sequence ID" value="NZ_CACRUB010000035.1"/>
</dbReference>
<sequence length="355" mass="40075">MKKNLTLDYFYVHNFRGLNHLKLEDFSNVNIFVGANNSGKTSILEALKIFSAPDDIGQVVRLALQRAQGSSEIKKKNLINYLMSIFQKVQEDEDNVQSYRISLEGMVRKHIYHYDVDGTIGEVTDSSGLSKKTLGLAIGTSVDNGKVSYKSFEIINDTENTFVSTQKPLYSALYLHSSVSYYRSCAALLSDYIVSEGKKEVLQILQTFDKNVDDISVVGEDVYLHNLLSGSMPLFAYGSGMQKAVFLTIAIIYCKNGVILVDEIDNAIHVSAFEDVFRWFLNTCLKYNVQAFVTTHSIEALDVILRIAYQEHTSDDALRIITLRKNYKDNITKGKVRTGEEAFADRAQFKMELRV</sequence>
<reference evidence="2" key="1">
    <citation type="submission" date="2019-11" db="EMBL/GenBank/DDBJ databases">
        <authorList>
            <person name="Feng L."/>
        </authorList>
    </citation>
    <scope>NUCLEOTIDE SEQUENCE</scope>
    <source>
        <strain evidence="2">FplautiiLFYP42</strain>
    </source>
</reference>
<evidence type="ECO:0000259" key="1">
    <source>
        <dbReference type="Pfam" id="PF13304"/>
    </source>
</evidence>
<dbReference type="EMBL" id="CACRUB010000035">
    <property type="protein sequence ID" value="VYU37858.1"/>
    <property type="molecule type" value="Genomic_DNA"/>
</dbReference>
<dbReference type="PANTHER" id="PTHR43581">
    <property type="entry name" value="ATP/GTP PHOSPHATASE"/>
    <property type="match status" value="1"/>
</dbReference>
<dbReference type="Pfam" id="PF13304">
    <property type="entry name" value="AAA_21"/>
    <property type="match status" value="1"/>
</dbReference>
<dbReference type="AlphaFoldDB" id="A0A6N3EDN2"/>
<dbReference type="SUPFAM" id="SSF52540">
    <property type="entry name" value="P-loop containing nucleoside triphosphate hydrolases"/>
    <property type="match status" value="1"/>
</dbReference>
<organism evidence="2">
    <name type="scientific">Flavonifractor plautii</name>
    <name type="common">Fusobacterium plautii</name>
    <dbReference type="NCBI Taxonomy" id="292800"/>
    <lineage>
        <taxon>Bacteria</taxon>
        <taxon>Bacillati</taxon>
        <taxon>Bacillota</taxon>
        <taxon>Clostridia</taxon>
        <taxon>Eubacteriales</taxon>
        <taxon>Oscillospiraceae</taxon>
        <taxon>Flavonifractor</taxon>
    </lineage>
</organism>
<dbReference type="Gene3D" id="3.40.50.300">
    <property type="entry name" value="P-loop containing nucleotide triphosphate hydrolases"/>
    <property type="match status" value="1"/>
</dbReference>
<dbReference type="GO" id="GO:0016887">
    <property type="term" value="F:ATP hydrolysis activity"/>
    <property type="evidence" value="ECO:0007669"/>
    <property type="project" value="InterPro"/>
</dbReference>
<dbReference type="InterPro" id="IPR003959">
    <property type="entry name" value="ATPase_AAA_core"/>
</dbReference>
<feature type="domain" description="ATPase AAA-type core" evidence="1">
    <location>
        <begin position="29"/>
        <end position="302"/>
    </location>
</feature>
<dbReference type="GO" id="GO:0005524">
    <property type="term" value="F:ATP binding"/>
    <property type="evidence" value="ECO:0007669"/>
    <property type="project" value="InterPro"/>
</dbReference>
<dbReference type="InterPro" id="IPR051396">
    <property type="entry name" value="Bact_Antivir_Def_Nuclease"/>
</dbReference>
<accession>A0A6N3EDN2</accession>